<dbReference type="SUPFAM" id="SSF81345">
    <property type="entry name" value="ABC transporter involved in vitamin B12 uptake, BtuC"/>
    <property type="match status" value="1"/>
</dbReference>
<dbReference type="EMBL" id="VFQE01000001">
    <property type="protein sequence ID" value="TQN43704.1"/>
    <property type="molecule type" value="Genomic_DNA"/>
</dbReference>
<dbReference type="InterPro" id="IPR001626">
    <property type="entry name" value="ABC_TroCD"/>
</dbReference>
<evidence type="ECO:0000256" key="5">
    <source>
        <dbReference type="ARBA" id="ARBA00023136"/>
    </source>
</evidence>
<evidence type="ECO:0000256" key="1">
    <source>
        <dbReference type="ARBA" id="ARBA00004141"/>
    </source>
</evidence>
<reference evidence="8 9" key="1">
    <citation type="submission" date="2019-06" db="EMBL/GenBank/DDBJ databases">
        <title>Sequencing the genomes of 1000 actinobacteria strains.</title>
        <authorList>
            <person name="Klenk H.-P."/>
        </authorList>
    </citation>
    <scope>NUCLEOTIDE SEQUENCE [LARGE SCALE GENOMIC DNA]</scope>
    <source>
        <strain evidence="8 9">DSM 46837</strain>
    </source>
</reference>
<gene>
    <name evidence="8" type="ORF">FHU33_3166</name>
</gene>
<comment type="caution">
    <text evidence="8">The sequence shown here is derived from an EMBL/GenBank/DDBJ whole genome shotgun (WGS) entry which is preliminary data.</text>
</comment>
<organism evidence="8 9">
    <name type="scientific">Blastococcus colisei</name>
    <dbReference type="NCBI Taxonomy" id="1564162"/>
    <lineage>
        <taxon>Bacteria</taxon>
        <taxon>Bacillati</taxon>
        <taxon>Actinomycetota</taxon>
        <taxon>Actinomycetes</taxon>
        <taxon>Geodermatophilales</taxon>
        <taxon>Geodermatophilaceae</taxon>
        <taxon>Blastococcus</taxon>
    </lineage>
</organism>
<evidence type="ECO:0000313" key="9">
    <source>
        <dbReference type="Proteomes" id="UP000319865"/>
    </source>
</evidence>
<dbReference type="PANTHER" id="PTHR30477:SF0">
    <property type="entry name" value="METAL TRANSPORT SYSTEM MEMBRANE PROTEIN TM_0125-RELATED"/>
    <property type="match status" value="1"/>
</dbReference>
<keyword evidence="4 7" id="KW-1133">Transmembrane helix</keyword>
<dbReference type="InterPro" id="IPR037294">
    <property type="entry name" value="ABC_BtuC-like"/>
</dbReference>
<dbReference type="Proteomes" id="UP000319865">
    <property type="component" value="Unassembled WGS sequence"/>
</dbReference>
<feature type="transmembrane region" description="Helical" evidence="7">
    <location>
        <begin position="86"/>
        <end position="110"/>
    </location>
</feature>
<dbReference type="GO" id="GO:0010043">
    <property type="term" value="P:response to zinc ion"/>
    <property type="evidence" value="ECO:0007669"/>
    <property type="project" value="TreeGrafter"/>
</dbReference>
<keyword evidence="3 6" id="KW-0812">Transmembrane</keyword>
<comment type="subcellular location">
    <subcellularLocation>
        <location evidence="6">Cell membrane</location>
        <topology evidence="6">Multi-pass membrane protein</topology>
    </subcellularLocation>
    <subcellularLocation>
        <location evidence="1">Membrane</location>
        <topology evidence="1">Multi-pass membrane protein</topology>
    </subcellularLocation>
</comment>
<feature type="transmembrane region" description="Helical" evidence="7">
    <location>
        <begin position="6"/>
        <end position="28"/>
    </location>
</feature>
<dbReference type="PANTHER" id="PTHR30477">
    <property type="entry name" value="ABC-TRANSPORTER METAL-BINDING PROTEIN"/>
    <property type="match status" value="1"/>
</dbReference>
<feature type="transmembrane region" description="Helical" evidence="7">
    <location>
        <begin position="163"/>
        <end position="183"/>
    </location>
</feature>
<feature type="transmembrane region" description="Helical" evidence="7">
    <location>
        <begin position="245"/>
        <end position="267"/>
    </location>
</feature>
<protein>
    <submittedName>
        <fullName evidence="8">Zinc transport system permease protein</fullName>
    </submittedName>
</protein>
<keyword evidence="9" id="KW-1185">Reference proteome</keyword>
<dbReference type="Pfam" id="PF00950">
    <property type="entry name" value="ABC-3"/>
    <property type="match status" value="1"/>
</dbReference>
<dbReference type="Gene3D" id="1.10.3470.10">
    <property type="entry name" value="ABC transporter involved in vitamin B12 uptake, BtuC"/>
    <property type="match status" value="1"/>
</dbReference>
<feature type="transmembrane region" description="Helical" evidence="7">
    <location>
        <begin position="62"/>
        <end position="79"/>
    </location>
</feature>
<feature type="transmembrane region" description="Helical" evidence="7">
    <location>
        <begin position="189"/>
        <end position="210"/>
    </location>
</feature>
<feature type="transmembrane region" description="Helical" evidence="7">
    <location>
        <begin position="130"/>
        <end position="151"/>
    </location>
</feature>
<keyword evidence="5 7" id="KW-0472">Membrane</keyword>
<dbReference type="GO" id="GO:0043190">
    <property type="term" value="C:ATP-binding cassette (ABC) transporter complex"/>
    <property type="evidence" value="ECO:0007669"/>
    <property type="project" value="InterPro"/>
</dbReference>
<sequence>MLRYGFMQSALVAGVLVGVMAPTVGVHLVQRRMSIIGDGIGHVALSGVALGVVAGWAPTGTAMAVAVAGAVGMELLRGLRRSEADVLLAILFAGGIAGGVVVLSWAPAGGSMNLDAYLFGAILTTTRTDLLVLSGTVAAVLAVTVGWRRALFAVSVDEECARAAGLPVVPLNLLFAATTAATVVASMRILGLLLVSALMVLPAAAAMAMARSFRGTLVAAVAIGAVVAVVGTTAAYYAGLPAGGAIVLLAVVLFAGASGAPGAHLILRRLLARGNAAVGRGRPAVGPARPGIRSQVSLLL</sequence>
<proteinExistence type="inferred from homology"/>
<evidence type="ECO:0000256" key="3">
    <source>
        <dbReference type="ARBA" id="ARBA00022692"/>
    </source>
</evidence>
<comment type="similarity">
    <text evidence="2 6">Belongs to the ABC-3 integral membrane protein family.</text>
</comment>
<keyword evidence="6" id="KW-0813">Transport</keyword>
<evidence type="ECO:0000256" key="4">
    <source>
        <dbReference type="ARBA" id="ARBA00022989"/>
    </source>
</evidence>
<dbReference type="GO" id="GO:0055085">
    <property type="term" value="P:transmembrane transport"/>
    <property type="evidence" value="ECO:0007669"/>
    <property type="project" value="InterPro"/>
</dbReference>
<dbReference type="AlphaFoldDB" id="A0A543PI32"/>
<feature type="transmembrane region" description="Helical" evidence="7">
    <location>
        <begin position="35"/>
        <end position="56"/>
    </location>
</feature>
<evidence type="ECO:0000256" key="2">
    <source>
        <dbReference type="ARBA" id="ARBA00008034"/>
    </source>
</evidence>
<evidence type="ECO:0000256" key="7">
    <source>
        <dbReference type="SAM" id="Phobius"/>
    </source>
</evidence>
<name>A0A543PI32_9ACTN</name>
<evidence type="ECO:0000313" key="8">
    <source>
        <dbReference type="EMBL" id="TQN43704.1"/>
    </source>
</evidence>
<evidence type="ECO:0000256" key="6">
    <source>
        <dbReference type="RuleBase" id="RU003943"/>
    </source>
</evidence>
<feature type="transmembrane region" description="Helical" evidence="7">
    <location>
        <begin position="217"/>
        <end position="239"/>
    </location>
</feature>
<accession>A0A543PI32</accession>